<dbReference type="Proteomes" id="UP000257004">
    <property type="component" value="Unassembled WGS sequence"/>
</dbReference>
<keyword evidence="1" id="KW-1133">Transmembrane helix</keyword>
<keyword evidence="3" id="KW-1185">Reference proteome</keyword>
<feature type="transmembrane region" description="Helical" evidence="1">
    <location>
        <begin position="6"/>
        <end position="25"/>
    </location>
</feature>
<sequence length="245" mass="29403">MEKYFYNFLLILFSLAFFYIFKNFWPKYFETKATNQATKEDIGEITEIVENIKSDLLKQNEILKAQISFNNQHRLNLKNAEREALFAFNKHIAAWFYYLIRFSFSNYDINNYQEIKQSLKEFAKRQYDSDLAEAHLTLFMQDQEFIDLKKDLVISIIELEFILTKAVNELHYKYSKAEFELSQAQSDFAKQTLIRNSLREETYSLQKKSSDDSIEQFKKLNILYKKMIKLINKRLKQIESDENSI</sequence>
<protein>
    <submittedName>
        <fullName evidence="2">Uncharacterized protein</fullName>
    </submittedName>
</protein>
<evidence type="ECO:0000256" key="1">
    <source>
        <dbReference type="SAM" id="Phobius"/>
    </source>
</evidence>
<comment type="caution">
    <text evidence="2">The sequence shown here is derived from an EMBL/GenBank/DDBJ whole genome shotgun (WGS) entry which is preliminary data.</text>
</comment>
<name>A0A3D9G1Z8_9FLAO</name>
<dbReference type="AlphaFoldDB" id="A0A3D9G1Z8"/>
<organism evidence="2 3">
    <name type="scientific">Flavobacterium cutihirudinis</name>
    <dbReference type="NCBI Taxonomy" id="1265740"/>
    <lineage>
        <taxon>Bacteria</taxon>
        <taxon>Pseudomonadati</taxon>
        <taxon>Bacteroidota</taxon>
        <taxon>Flavobacteriia</taxon>
        <taxon>Flavobacteriales</taxon>
        <taxon>Flavobacteriaceae</taxon>
        <taxon>Flavobacterium</taxon>
    </lineage>
</organism>
<dbReference type="EMBL" id="QRDQ01000007">
    <property type="protein sequence ID" value="RED26587.1"/>
    <property type="molecule type" value="Genomic_DNA"/>
</dbReference>
<proteinExistence type="predicted"/>
<reference evidence="2 3" key="1">
    <citation type="submission" date="2018-07" db="EMBL/GenBank/DDBJ databases">
        <title>Genomic Encyclopedia of Archaeal and Bacterial Type Strains, Phase II (KMG-II): from individual species to whole genera.</title>
        <authorList>
            <person name="Goeker M."/>
        </authorList>
    </citation>
    <scope>NUCLEOTIDE SEQUENCE [LARGE SCALE GENOMIC DNA]</scope>
    <source>
        <strain evidence="2 3">DSM 25795</strain>
    </source>
</reference>
<dbReference type="OrthoDB" id="2942906at2"/>
<keyword evidence="1" id="KW-0812">Transmembrane</keyword>
<accession>A0A3D9G1Z8</accession>
<dbReference type="RefSeq" id="WP_115886667.1">
    <property type="nucleotide sequence ID" value="NZ_QRDQ01000007.1"/>
</dbReference>
<gene>
    <name evidence="2" type="ORF">BD847_0507</name>
</gene>
<evidence type="ECO:0000313" key="3">
    <source>
        <dbReference type="Proteomes" id="UP000257004"/>
    </source>
</evidence>
<keyword evidence="1" id="KW-0472">Membrane</keyword>
<evidence type="ECO:0000313" key="2">
    <source>
        <dbReference type="EMBL" id="RED26587.1"/>
    </source>
</evidence>